<dbReference type="Pfam" id="PF20918">
    <property type="entry name" value="SPOCS_spoVID-N"/>
    <property type="match status" value="1"/>
</dbReference>
<dbReference type="InterPro" id="IPR014256">
    <property type="entry name" value="Spore_VI_D"/>
</dbReference>
<evidence type="ECO:0000256" key="1">
    <source>
        <dbReference type="SAM" id="MobiDB-lite"/>
    </source>
</evidence>
<dbReference type="PROSITE" id="PS51782">
    <property type="entry name" value="LYSM"/>
    <property type="match status" value="1"/>
</dbReference>
<evidence type="ECO:0000313" key="3">
    <source>
        <dbReference type="EMBL" id="MFD1039535.1"/>
    </source>
</evidence>
<dbReference type="NCBIfam" id="TIGR02907">
    <property type="entry name" value="spore_VI_D"/>
    <property type="match status" value="1"/>
</dbReference>
<dbReference type="SUPFAM" id="SSF54106">
    <property type="entry name" value="LysM domain"/>
    <property type="match status" value="1"/>
</dbReference>
<accession>A0ABW3LRP6</accession>
<dbReference type="Pfam" id="PF01476">
    <property type="entry name" value="LysM"/>
    <property type="match status" value="1"/>
</dbReference>
<dbReference type="Proteomes" id="UP001597040">
    <property type="component" value="Unassembled WGS sequence"/>
</dbReference>
<feature type="domain" description="LysM" evidence="2">
    <location>
        <begin position="290"/>
        <end position="333"/>
    </location>
</feature>
<dbReference type="EMBL" id="JBHTKJ010000039">
    <property type="protein sequence ID" value="MFD1039535.1"/>
    <property type="molecule type" value="Genomic_DNA"/>
</dbReference>
<name>A0ABW3LRP6_9BACI</name>
<dbReference type="Gene3D" id="3.10.350.10">
    <property type="entry name" value="LysM domain"/>
    <property type="match status" value="1"/>
</dbReference>
<sequence>MSNDRAVFSFDLRESLYFEKGQEVAEMMGISLDPEISIQPFNEYISIRGVIELRGEYQKVATTFEEDEEEDLLHFDDYHSRRYVERVVDTDDNQAEFSHRFPVEISVPTYRVADLNDVTVSIESFDYEVPNQSQLKLSSTIEIHGIQDEVDRDPNYALQGEKEDGKAETFQFELKNKKDLESPEEMEELGTNTLSSPETEKVETKKDEPEKERWKYTKTQSLSEFFKKEPEPQEPQEPPSPDEPSPDLMDLAESDDLYEGMESRSDEVKDVRYLSDMFRQDEDVKYAKMKLCIVQEKDTIETIAERYKVSALQLLKQNRLPDDQISEGQLLYIPFTNK</sequence>
<comment type="caution">
    <text evidence="3">The sequence shown here is derived from an EMBL/GenBank/DDBJ whole genome shotgun (WGS) entry which is preliminary data.</text>
</comment>
<keyword evidence="4" id="KW-1185">Reference proteome</keyword>
<dbReference type="InterPro" id="IPR048862">
    <property type="entry name" value="SPOCS_spoVID_N"/>
</dbReference>
<gene>
    <name evidence="3" type="primary">spoVID</name>
    <name evidence="3" type="ORF">ACFQ3N_14185</name>
</gene>
<evidence type="ECO:0000313" key="4">
    <source>
        <dbReference type="Proteomes" id="UP001597040"/>
    </source>
</evidence>
<dbReference type="InterPro" id="IPR018392">
    <property type="entry name" value="LysM"/>
</dbReference>
<feature type="region of interest" description="Disordered" evidence="1">
    <location>
        <begin position="175"/>
        <end position="266"/>
    </location>
</feature>
<dbReference type="RefSeq" id="WP_390363194.1">
    <property type="nucleotide sequence ID" value="NZ_JBHTKJ010000039.1"/>
</dbReference>
<organism evidence="3 4">
    <name type="scientific">Virgibacillus byunsanensis</name>
    <dbReference type="NCBI Taxonomy" id="570945"/>
    <lineage>
        <taxon>Bacteria</taxon>
        <taxon>Bacillati</taxon>
        <taxon>Bacillota</taxon>
        <taxon>Bacilli</taxon>
        <taxon>Bacillales</taxon>
        <taxon>Bacillaceae</taxon>
        <taxon>Virgibacillus</taxon>
    </lineage>
</organism>
<dbReference type="CDD" id="cd00118">
    <property type="entry name" value="LysM"/>
    <property type="match status" value="1"/>
</dbReference>
<reference evidence="4" key="1">
    <citation type="journal article" date="2019" name="Int. J. Syst. Evol. Microbiol.">
        <title>The Global Catalogue of Microorganisms (GCM) 10K type strain sequencing project: providing services to taxonomists for standard genome sequencing and annotation.</title>
        <authorList>
            <consortium name="The Broad Institute Genomics Platform"/>
            <consortium name="The Broad Institute Genome Sequencing Center for Infectious Disease"/>
            <person name="Wu L."/>
            <person name="Ma J."/>
        </authorList>
    </citation>
    <scope>NUCLEOTIDE SEQUENCE [LARGE SCALE GENOMIC DNA]</scope>
    <source>
        <strain evidence="4">CCUG 56754</strain>
    </source>
</reference>
<protein>
    <submittedName>
        <fullName evidence="3">Stage VI sporulation protein D</fullName>
    </submittedName>
</protein>
<evidence type="ECO:0000259" key="2">
    <source>
        <dbReference type="PROSITE" id="PS51782"/>
    </source>
</evidence>
<feature type="compositionally biased region" description="Pro residues" evidence="1">
    <location>
        <begin position="233"/>
        <end position="243"/>
    </location>
</feature>
<feature type="compositionally biased region" description="Basic and acidic residues" evidence="1">
    <location>
        <begin position="198"/>
        <end position="215"/>
    </location>
</feature>
<dbReference type="SMART" id="SM00257">
    <property type="entry name" value="LysM"/>
    <property type="match status" value="1"/>
</dbReference>
<dbReference type="InterPro" id="IPR036779">
    <property type="entry name" value="LysM_dom_sf"/>
</dbReference>
<feature type="compositionally biased region" description="Acidic residues" evidence="1">
    <location>
        <begin position="250"/>
        <end position="259"/>
    </location>
</feature>
<proteinExistence type="predicted"/>